<protein>
    <submittedName>
        <fullName evidence="1">Predicted protein</fullName>
    </submittedName>
</protein>
<evidence type="ECO:0000313" key="2">
    <source>
        <dbReference type="Proteomes" id="UP000008694"/>
    </source>
</evidence>
<gene>
    <name evidence="1" type="ORF">ARALYDRAFT_352320</name>
</gene>
<dbReference type="EMBL" id="GL348718">
    <property type="protein sequence ID" value="EFH48910.1"/>
    <property type="molecule type" value="Genomic_DNA"/>
</dbReference>
<dbReference type="HOGENOM" id="CLU_1226295_0_0_1"/>
<dbReference type="Gramene" id="fgenesh1_pg.C_scaffold_6002913">
    <property type="protein sequence ID" value="fgenesh1_pg.C_scaffold_6002913"/>
    <property type="gene ID" value="fgenesh1_pg.C_scaffold_6002913"/>
</dbReference>
<name>D7M100_ARALL</name>
<keyword evidence="2" id="KW-1185">Reference proteome</keyword>
<reference evidence="2" key="1">
    <citation type="journal article" date="2011" name="Nat. Genet.">
        <title>The Arabidopsis lyrata genome sequence and the basis of rapid genome size change.</title>
        <authorList>
            <person name="Hu T.T."/>
            <person name="Pattyn P."/>
            <person name="Bakker E.G."/>
            <person name="Cao J."/>
            <person name="Cheng J.-F."/>
            <person name="Clark R.M."/>
            <person name="Fahlgren N."/>
            <person name="Fawcett J.A."/>
            <person name="Grimwood J."/>
            <person name="Gundlach H."/>
            <person name="Haberer G."/>
            <person name="Hollister J.D."/>
            <person name="Ossowski S."/>
            <person name="Ottilar R.P."/>
            <person name="Salamov A.A."/>
            <person name="Schneeberger K."/>
            <person name="Spannagl M."/>
            <person name="Wang X."/>
            <person name="Yang L."/>
            <person name="Nasrallah M.E."/>
            <person name="Bergelson J."/>
            <person name="Carrington J.C."/>
            <person name="Gaut B.S."/>
            <person name="Schmutz J."/>
            <person name="Mayer K.F.X."/>
            <person name="Van de Peer Y."/>
            <person name="Grigoriev I.V."/>
            <person name="Nordborg M."/>
            <person name="Weigel D."/>
            <person name="Guo Y.-L."/>
        </authorList>
    </citation>
    <scope>NUCLEOTIDE SEQUENCE [LARGE SCALE GENOMIC DNA]</scope>
    <source>
        <strain evidence="2">cv. MN47</strain>
    </source>
</reference>
<dbReference type="Proteomes" id="UP000008694">
    <property type="component" value="Unassembled WGS sequence"/>
</dbReference>
<accession>D7M100</accession>
<organism evidence="2">
    <name type="scientific">Arabidopsis lyrata subsp. lyrata</name>
    <name type="common">Lyre-leaved rock-cress</name>
    <dbReference type="NCBI Taxonomy" id="81972"/>
    <lineage>
        <taxon>Eukaryota</taxon>
        <taxon>Viridiplantae</taxon>
        <taxon>Streptophyta</taxon>
        <taxon>Embryophyta</taxon>
        <taxon>Tracheophyta</taxon>
        <taxon>Spermatophyta</taxon>
        <taxon>Magnoliopsida</taxon>
        <taxon>eudicotyledons</taxon>
        <taxon>Gunneridae</taxon>
        <taxon>Pentapetalae</taxon>
        <taxon>rosids</taxon>
        <taxon>malvids</taxon>
        <taxon>Brassicales</taxon>
        <taxon>Brassicaceae</taxon>
        <taxon>Camelineae</taxon>
        <taxon>Arabidopsis</taxon>
    </lineage>
</organism>
<proteinExistence type="predicted"/>
<dbReference type="AlphaFoldDB" id="D7M100"/>
<evidence type="ECO:0000313" key="1">
    <source>
        <dbReference type="EMBL" id="EFH48910.1"/>
    </source>
</evidence>
<sequence>MVSQGFALWSNLINTWGSFELRVVRETNGLDYRRISIQARGCDEPKSDNGTLTATWLADSYGEGIGRSTQSYVHVDYVGFNKAVNYMEKWKSQDNYIYKKTILVRIRGAFNNCFSGDRSGRSLITLPWTIVGRRNFSKRYDVGRLSLEFECMEWSFSGCNKRFYYGWISGFSWLDVDVIKVKISRVNCDWVFLKTNQGSACHNSTHHGTVKGFTGGCNPPKPKVDK</sequence>